<dbReference type="InterPro" id="IPR036866">
    <property type="entry name" value="RibonucZ/Hydroxyglut_hydro"/>
</dbReference>
<evidence type="ECO:0000313" key="6">
    <source>
        <dbReference type="EMBL" id="KAA5547952.1"/>
    </source>
</evidence>
<dbReference type="GO" id="GO:0046872">
    <property type="term" value="F:metal ion binding"/>
    <property type="evidence" value="ECO:0007669"/>
    <property type="project" value="UniProtKB-KW"/>
</dbReference>
<dbReference type="GO" id="GO:0016787">
    <property type="term" value="F:hydrolase activity"/>
    <property type="evidence" value="ECO:0007669"/>
    <property type="project" value="UniProtKB-KW"/>
</dbReference>
<evidence type="ECO:0000256" key="3">
    <source>
        <dbReference type="ARBA" id="ARBA00022801"/>
    </source>
</evidence>
<evidence type="ECO:0000259" key="5">
    <source>
        <dbReference type="SMART" id="SM00849"/>
    </source>
</evidence>
<gene>
    <name evidence="6" type="ORF">F0145_08430</name>
</gene>
<dbReference type="EMBL" id="VWSF01000004">
    <property type="protein sequence ID" value="KAA5547952.1"/>
    <property type="molecule type" value="Genomic_DNA"/>
</dbReference>
<dbReference type="PANTHER" id="PTHR42978">
    <property type="entry name" value="QUORUM-QUENCHING LACTONASE YTNP-RELATED-RELATED"/>
    <property type="match status" value="1"/>
</dbReference>
<comment type="similarity">
    <text evidence="1">Belongs to the metallo-beta-lactamase superfamily.</text>
</comment>
<sequence length="281" mass="31962">MQLFSIDTGYFKLDGGAMFGVVPKSIWQKTNPADENNLCTWAMRCLLIQDANKLILIDTGFGTKMEPKLASYYYLHGENTLLGSIQKLGFSATDITDVFHTHLHFDHCGGSVQYNTDHTRLELTFPNARYWTNAEHYEWATKPNAREKASFLKENILPMAESSQLHFTPLGAASPFTQFEIIYVNGHTDKMMLPVIRYKNKTIVYMADLLPSVGHLPIPYVMGYDTRPLLTLEEKAAFLQEAADKNYILFLEHDSVHECCTVKHTDRGVRLDQSFLLADVL</sequence>
<dbReference type="CDD" id="cd16281">
    <property type="entry name" value="metallo-hydrolase-like_MBL-fold"/>
    <property type="match status" value="1"/>
</dbReference>
<proteinExistence type="inferred from homology"/>
<dbReference type="Proteomes" id="UP000323426">
    <property type="component" value="Unassembled WGS sequence"/>
</dbReference>
<evidence type="ECO:0000256" key="2">
    <source>
        <dbReference type="ARBA" id="ARBA00022723"/>
    </source>
</evidence>
<accession>A0A5M6DNY3</accession>
<name>A0A5M6DNY3_9BACT</name>
<keyword evidence="2" id="KW-0479">Metal-binding</keyword>
<feature type="domain" description="Metallo-beta-lactamase" evidence="5">
    <location>
        <begin position="42"/>
        <end position="253"/>
    </location>
</feature>
<evidence type="ECO:0000313" key="7">
    <source>
        <dbReference type="Proteomes" id="UP000323426"/>
    </source>
</evidence>
<dbReference type="InterPro" id="IPR051013">
    <property type="entry name" value="MBL_superfamily_lactonases"/>
</dbReference>
<keyword evidence="7" id="KW-1185">Reference proteome</keyword>
<dbReference type="RefSeq" id="WP_150087868.1">
    <property type="nucleotide sequence ID" value="NZ_VWSF01000004.1"/>
</dbReference>
<dbReference type="AlphaFoldDB" id="A0A5M6DNY3"/>
<dbReference type="PANTHER" id="PTHR42978:SF6">
    <property type="entry name" value="QUORUM-QUENCHING LACTONASE YTNP-RELATED"/>
    <property type="match status" value="1"/>
</dbReference>
<protein>
    <submittedName>
        <fullName evidence="6">MBL fold metallo-hydrolase</fullName>
    </submittedName>
</protein>
<dbReference type="Pfam" id="PF00753">
    <property type="entry name" value="Lactamase_B"/>
    <property type="match status" value="1"/>
</dbReference>
<evidence type="ECO:0000256" key="1">
    <source>
        <dbReference type="ARBA" id="ARBA00007749"/>
    </source>
</evidence>
<keyword evidence="4" id="KW-0862">Zinc</keyword>
<dbReference type="SMART" id="SM00849">
    <property type="entry name" value="Lactamase_B"/>
    <property type="match status" value="1"/>
</dbReference>
<keyword evidence="3 6" id="KW-0378">Hydrolase</keyword>
<dbReference type="Gene3D" id="3.60.15.10">
    <property type="entry name" value="Ribonuclease Z/Hydroxyacylglutathione hydrolase-like"/>
    <property type="match status" value="1"/>
</dbReference>
<comment type="caution">
    <text evidence="6">The sequence shown here is derived from an EMBL/GenBank/DDBJ whole genome shotgun (WGS) entry which is preliminary data.</text>
</comment>
<organism evidence="6 7">
    <name type="scientific">Adhaeribacter rhizoryzae</name>
    <dbReference type="NCBI Taxonomy" id="2607907"/>
    <lineage>
        <taxon>Bacteria</taxon>
        <taxon>Pseudomonadati</taxon>
        <taxon>Bacteroidota</taxon>
        <taxon>Cytophagia</taxon>
        <taxon>Cytophagales</taxon>
        <taxon>Hymenobacteraceae</taxon>
        <taxon>Adhaeribacter</taxon>
    </lineage>
</organism>
<dbReference type="InterPro" id="IPR001279">
    <property type="entry name" value="Metallo-B-lactamas"/>
</dbReference>
<evidence type="ECO:0000256" key="4">
    <source>
        <dbReference type="ARBA" id="ARBA00022833"/>
    </source>
</evidence>
<reference evidence="6 7" key="1">
    <citation type="submission" date="2019-09" db="EMBL/GenBank/DDBJ databases">
        <title>Genome sequence and assembly of Adhaeribacter sp.</title>
        <authorList>
            <person name="Chhetri G."/>
        </authorList>
    </citation>
    <scope>NUCLEOTIDE SEQUENCE [LARGE SCALE GENOMIC DNA]</scope>
    <source>
        <strain evidence="6 7">DK36</strain>
    </source>
</reference>
<dbReference type="SUPFAM" id="SSF56281">
    <property type="entry name" value="Metallo-hydrolase/oxidoreductase"/>
    <property type="match status" value="1"/>
</dbReference>